<accession>A0A1G2QFW3</accession>
<dbReference type="STRING" id="1802439.A2589_01420"/>
<dbReference type="EMBL" id="MHTK01000006">
    <property type="protein sequence ID" value="OHA59504.1"/>
    <property type="molecule type" value="Genomic_DNA"/>
</dbReference>
<dbReference type="Pfam" id="PF13177">
    <property type="entry name" value="DNA_pol3_delta2"/>
    <property type="match status" value="1"/>
</dbReference>
<name>A0A1G2QFW3_9BACT</name>
<organism evidence="1 2">
    <name type="scientific">Candidatus Vogelbacteria bacterium RIFOXYD1_FULL_46_19</name>
    <dbReference type="NCBI Taxonomy" id="1802439"/>
    <lineage>
        <taxon>Bacteria</taxon>
        <taxon>Candidatus Vogeliibacteriota</taxon>
    </lineage>
</organism>
<evidence type="ECO:0000313" key="1">
    <source>
        <dbReference type="EMBL" id="OHA59504.1"/>
    </source>
</evidence>
<dbReference type="Gene3D" id="3.40.50.300">
    <property type="entry name" value="P-loop containing nucleotide triphosphate hydrolases"/>
    <property type="match status" value="1"/>
</dbReference>
<protein>
    <recommendedName>
        <fullName evidence="3">DNA polymerase III subunit delta</fullName>
    </recommendedName>
</protein>
<dbReference type="SUPFAM" id="SSF52540">
    <property type="entry name" value="P-loop containing nucleoside triphosphate hydrolases"/>
    <property type="match status" value="1"/>
</dbReference>
<evidence type="ECO:0008006" key="3">
    <source>
        <dbReference type="Google" id="ProtNLM"/>
    </source>
</evidence>
<sequence length="219" mass="24521">MSPLNLSAHHAHILIGDFNSAYESILETVTAVIGQPALRHPDVWVEFFPAFKVDHSRLVKERQQSRPVAAERKFFVLGLGSITVAAQNALLKVLEEPSSLTTIILVASSSRLFLPTVLSRCQLVSSEFTKPPILPDSEIWLDASKSERLAMTSTWRLDKKLTKSFTQDFLNSLELSLASQLPAARLALPLVTARKYIYDQAFMPKLVFEYLALTLPSRR</sequence>
<dbReference type="AlphaFoldDB" id="A0A1G2QFW3"/>
<gene>
    <name evidence="1" type="ORF">A2589_01420</name>
</gene>
<dbReference type="Proteomes" id="UP000177838">
    <property type="component" value="Unassembled WGS sequence"/>
</dbReference>
<proteinExistence type="predicted"/>
<reference evidence="1 2" key="1">
    <citation type="journal article" date="2016" name="Nat. Commun.">
        <title>Thousands of microbial genomes shed light on interconnected biogeochemical processes in an aquifer system.</title>
        <authorList>
            <person name="Anantharaman K."/>
            <person name="Brown C.T."/>
            <person name="Hug L.A."/>
            <person name="Sharon I."/>
            <person name="Castelle C.J."/>
            <person name="Probst A.J."/>
            <person name="Thomas B.C."/>
            <person name="Singh A."/>
            <person name="Wilkins M.J."/>
            <person name="Karaoz U."/>
            <person name="Brodie E.L."/>
            <person name="Williams K.H."/>
            <person name="Hubbard S.S."/>
            <person name="Banfield J.F."/>
        </authorList>
    </citation>
    <scope>NUCLEOTIDE SEQUENCE [LARGE SCALE GENOMIC DNA]</scope>
</reference>
<dbReference type="InterPro" id="IPR027417">
    <property type="entry name" value="P-loop_NTPase"/>
</dbReference>
<evidence type="ECO:0000313" key="2">
    <source>
        <dbReference type="Proteomes" id="UP000177838"/>
    </source>
</evidence>
<comment type="caution">
    <text evidence="1">The sequence shown here is derived from an EMBL/GenBank/DDBJ whole genome shotgun (WGS) entry which is preliminary data.</text>
</comment>